<evidence type="ECO:0000313" key="1">
    <source>
        <dbReference type="EMBL" id="SUZ98334.1"/>
    </source>
</evidence>
<dbReference type="AlphaFoldDB" id="A0A381S4H5"/>
<dbReference type="EMBL" id="UINC01002595">
    <property type="protein sequence ID" value="SUZ98334.1"/>
    <property type="molecule type" value="Genomic_DNA"/>
</dbReference>
<proteinExistence type="predicted"/>
<sequence>MLTVVQERWIETLIVSIFLVLNIAFSQESILYHVPPENISSGESVKIIVSLFSDSRVLESKLFIRSTNSLNYIEEDLSFNGSSWQYDIPGDRITQVGLEYAIVFRLDDGSTLAFPRGDPLKNPFNLVIGPPKKRTRSFERRKSYFQDSKEFQMKDFLVLSPEPGSTIPPGDELIAVSFFNIPDIDTTSIKITIDGQDLTSLASIGGGIISLIPGAQDPGPHSIIVESMTKYDQPIRPLSWMFNTGKGEWSIMDEISYSGKVDGRASAQASGEQIVSYSEINGKFNLDLKWAGFKGTTRLNTRDSPFAQPLNRFSGNIYFGKYLNLYTGDFYPSLSQFTIDGRRVRGMGIDLDLKWLKVQSVRGELNSPVQRLGGVDGGLLLMNNETSIDSATGNPIFFLERTGYTFKRNISAMRFFGELFSRFKFGLHYLKAKDDIGSIDLAIDDYGTFNVDSSAYAGLSMDMSTGNYTYDKFLQVAQDNNALVDLTDTKWNYRDPEDNLVVGFDIGTIMDKRRLDFTFTWNMSLFNRDIWEGPMSLSEMDLALDDSLDGIIGRQYDDNGIIIQEGLIETKDLPDPLGFSDIFTVNINMTPLVPIDAFAFDEHPIASIVNMPSSAFNMKLAGNYPLSKFIVEYRQVGPEFVSLGNPFLASNIREFLITNRMALLDAKLMLTTGFKHRDNKILETVANPLNTNTLTMNLSFLPGAGAPSYILNIQSISKNNEKEDLDRIGESLVDNRDDNRATNVLLSLNYPVTYRSIKHNLVLNYNTVINTDKLSGDRASGYFFSGSDSKSITVSIASRFQSPLRTMLNLSAMDLLIPSLDMEGNTIKNTISWKTFGLNGKYSLPNNKINLTGGLSYIRNKSLTTVSSIFDFRGGADYKLRQDITLSFTGRLQAVINETSKEIKLNTSGILMSFRYNF</sequence>
<accession>A0A381S4H5</accession>
<gene>
    <name evidence="1" type="ORF">METZ01_LOCUS51188</name>
</gene>
<protein>
    <submittedName>
        <fullName evidence="1">Uncharacterized protein</fullName>
    </submittedName>
</protein>
<organism evidence="1">
    <name type="scientific">marine metagenome</name>
    <dbReference type="NCBI Taxonomy" id="408172"/>
    <lineage>
        <taxon>unclassified sequences</taxon>
        <taxon>metagenomes</taxon>
        <taxon>ecological metagenomes</taxon>
    </lineage>
</organism>
<name>A0A381S4H5_9ZZZZ</name>
<reference evidence="1" key="1">
    <citation type="submission" date="2018-05" db="EMBL/GenBank/DDBJ databases">
        <authorList>
            <person name="Lanie J.A."/>
            <person name="Ng W.-L."/>
            <person name="Kazmierczak K.M."/>
            <person name="Andrzejewski T.M."/>
            <person name="Davidsen T.M."/>
            <person name="Wayne K.J."/>
            <person name="Tettelin H."/>
            <person name="Glass J.I."/>
            <person name="Rusch D."/>
            <person name="Podicherti R."/>
            <person name="Tsui H.-C.T."/>
            <person name="Winkler M.E."/>
        </authorList>
    </citation>
    <scope>NUCLEOTIDE SEQUENCE</scope>
</reference>